<evidence type="ECO:0000313" key="3">
    <source>
        <dbReference type="EMBL" id="MDG0817712.1"/>
    </source>
</evidence>
<dbReference type="Gene3D" id="2.40.160.10">
    <property type="entry name" value="Porin"/>
    <property type="match status" value="1"/>
</dbReference>
<sequence>MNKFVGLYGGLGALIVGMLMSWESQAGVLLEPFVGYDQEKIEATPTAGSGFTVTNKGFNYGARLGYRFSQGLWLAGEYTMGSGDSESSQAGSSSSTYSKSIAGAVIGYDVNSFRFWGGYGFSAKSTVKDDSGETDFTGTLLKAGAGYMALNKLSINLEYIIPKFDKFESGGVKGDISTIFSKFDSSVVSLSLSFPFDLSGK</sequence>
<dbReference type="RefSeq" id="WP_277579184.1">
    <property type="nucleotide sequence ID" value="NZ_JANRMI010000004.1"/>
</dbReference>
<accession>A0ABT6DMH9</accession>
<dbReference type="InterPro" id="IPR027385">
    <property type="entry name" value="Beta-barrel_OMP"/>
</dbReference>
<protein>
    <submittedName>
        <fullName evidence="3">Porin family protein</fullName>
    </submittedName>
</protein>
<evidence type="ECO:0000259" key="2">
    <source>
        <dbReference type="Pfam" id="PF13505"/>
    </source>
</evidence>
<reference evidence="3" key="1">
    <citation type="submission" date="2022-08" db="EMBL/GenBank/DDBJ databases">
        <title>Novel Bdellovibrio Species Isolated from Svalbard: Designation Bdellovibrio svalbardensis.</title>
        <authorList>
            <person name="Mitchell R.J."/>
            <person name="Choi S.Y."/>
        </authorList>
    </citation>
    <scope>NUCLEOTIDE SEQUENCE</scope>
    <source>
        <strain evidence="3">PAP01</strain>
    </source>
</reference>
<gene>
    <name evidence="3" type="ORF">NWE73_15125</name>
</gene>
<dbReference type="InterPro" id="IPR023614">
    <property type="entry name" value="Porin_dom_sf"/>
</dbReference>
<name>A0ABT6DMH9_9BACT</name>
<dbReference type="Pfam" id="PF13505">
    <property type="entry name" value="OMP_b-brl"/>
    <property type="match status" value="1"/>
</dbReference>
<keyword evidence="1" id="KW-0732">Signal</keyword>
<evidence type="ECO:0000313" key="4">
    <source>
        <dbReference type="Proteomes" id="UP001152321"/>
    </source>
</evidence>
<dbReference type="InterPro" id="IPR011250">
    <property type="entry name" value="OMP/PagP_B-barrel"/>
</dbReference>
<feature type="domain" description="Outer membrane protein beta-barrel" evidence="2">
    <location>
        <begin position="27"/>
        <end position="192"/>
    </location>
</feature>
<dbReference type="EMBL" id="JANRMI010000004">
    <property type="protein sequence ID" value="MDG0817712.1"/>
    <property type="molecule type" value="Genomic_DNA"/>
</dbReference>
<dbReference type="SUPFAM" id="SSF56925">
    <property type="entry name" value="OMPA-like"/>
    <property type="match status" value="1"/>
</dbReference>
<comment type="caution">
    <text evidence="3">The sequence shown here is derived from an EMBL/GenBank/DDBJ whole genome shotgun (WGS) entry which is preliminary data.</text>
</comment>
<organism evidence="3 4">
    <name type="scientific">Bdellovibrio svalbardensis</name>
    <dbReference type="NCBI Taxonomy" id="2972972"/>
    <lineage>
        <taxon>Bacteria</taxon>
        <taxon>Pseudomonadati</taxon>
        <taxon>Bdellovibrionota</taxon>
        <taxon>Bdellovibrionia</taxon>
        <taxon>Bdellovibrionales</taxon>
        <taxon>Pseudobdellovibrionaceae</taxon>
        <taxon>Bdellovibrio</taxon>
    </lineage>
</organism>
<keyword evidence="4" id="KW-1185">Reference proteome</keyword>
<evidence type="ECO:0000256" key="1">
    <source>
        <dbReference type="ARBA" id="ARBA00022729"/>
    </source>
</evidence>
<dbReference type="Proteomes" id="UP001152321">
    <property type="component" value="Unassembled WGS sequence"/>
</dbReference>
<proteinExistence type="predicted"/>